<evidence type="ECO:0000256" key="8">
    <source>
        <dbReference type="ARBA" id="ARBA00022614"/>
    </source>
</evidence>
<dbReference type="Gene3D" id="1.10.510.10">
    <property type="entry name" value="Transferase(Phosphotransferase) domain 1"/>
    <property type="match status" value="1"/>
</dbReference>
<comment type="subcellular location">
    <subcellularLocation>
        <location evidence="1">Cell membrane</location>
        <topology evidence="1">Single-pass membrane protein</topology>
    </subcellularLocation>
    <subcellularLocation>
        <location evidence="2">Endoplasmic reticulum membrane</location>
        <topology evidence="2">Single-pass membrane protein</topology>
    </subcellularLocation>
    <subcellularLocation>
        <location evidence="3">Membrane</location>
        <topology evidence="3">Single-pass type I membrane protein</topology>
    </subcellularLocation>
</comment>
<evidence type="ECO:0000259" key="27">
    <source>
        <dbReference type="PROSITE" id="PS50011"/>
    </source>
</evidence>
<dbReference type="InterPro" id="IPR003591">
    <property type="entry name" value="Leu-rich_rpt_typical-subtyp"/>
</dbReference>
<evidence type="ECO:0000256" key="4">
    <source>
        <dbReference type="ARBA" id="ARBA00012513"/>
    </source>
</evidence>
<keyword evidence="8" id="KW-0433">Leucine-rich repeat</keyword>
<name>A0A3L6QF79_PANMI</name>
<keyword evidence="9" id="KW-0808">Transferase</keyword>
<protein>
    <recommendedName>
        <fullName evidence="24">Receptor kinase-like protein Xa21</fullName>
        <ecNumber evidence="4">2.7.11.1</ecNumber>
    </recommendedName>
</protein>
<evidence type="ECO:0000256" key="7">
    <source>
        <dbReference type="ARBA" id="ARBA00022553"/>
    </source>
</evidence>
<dbReference type="EMBL" id="PQIB02000012">
    <property type="protein sequence ID" value="RLM78949.1"/>
    <property type="molecule type" value="Genomic_DNA"/>
</dbReference>
<dbReference type="AlphaFoldDB" id="A0A3L6QF79"/>
<dbReference type="STRING" id="4540.A0A3L6QF79"/>
<evidence type="ECO:0000256" key="19">
    <source>
        <dbReference type="ARBA" id="ARBA00023180"/>
    </source>
</evidence>
<keyword evidence="18" id="KW-0675">Receptor</keyword>
<keyword evidence="16 26" id="KW-1133">Transmembrane helix</keyword>
<evidence type="ECO:0000256" key="2">
    <source>
        <dbReference type="ARBA" id="ARBA00004389"/>
    </source>
</evidence>
<dbReference type="Pfam" id="PF00560">
    <property type="entry name" value="LRR_1"/>
    <property type="match status" value="8"/>
</dbReference>
<feature type="transmembrane region" description="Helical" evidence="26">
    <location>
        <begin position="621"/>
        <end position="648"/>
    </location>
</feature>
<evidence type="ECO:0000256" key="18">
    <source>
        <dbReference type="ARBA" id="ARBA00023170"/>
    </source>
</evidence>
<dbReference type="Proteomes" id="UP000275267">
    <property type="component" value="Unassembled WGS sequence"/>
</dbReference>
<dbReference type="PANTHER" id="PTHR27008">
    <property type="entry name" value="OS04G0122200 PROTEIN"/>
    <property type="match status" value="1"/>
</dbReference>
<dbReference type="SMART" id="SM00365">
    <property type="entry name" value="LRR_SD22"/>
    <property type="match status" value="7"/>
</dbReference>
<organism evidence="28 29">
    <name type="scientific">Panicum miliaceum</name>
    <name type="common">Proso millet</name>
    <name type="synonym">Broomcorn millet</name>
    <dbReference type="NCBI Taxonomy" id="4540"/>
    <lineage>
        <taxon>Eukaryota</taxon>
        <taxon>Viridiplantae</taxon>
        <taxon>Streptophyta</taxon>
        <taxon>Embryophyta</taxon>
        <taxon>Tracheophyta</taxon>
        <taxon>Spermatophyta</taxon>
        <taxon>Magnoliopsida</taxon>
        <taxon>Liliopsida</taxon>
        <taxon>Poales</taxon>
        <taxon>Poaceae</taxon>
        <taxon>PACMAD clade</taxon>
        <taxon>Panicoideae</taxon>
        <taxon>Panicodae</taxon>
        <taxon>Paniceae</taxon>
        <taxon>Panicinae</taxon>
        <taxon>Panicum</taxon>
        <taxon>Panicum sect. Panicum</taxon>
    </lineage>
</organism>
<evidence type="ECO:0000256" key="5">
    <source>
        <dbReference type="ARBA" id="ARBA00022475"/>
    </source>
</evidence>
<dbReference type="PRINTS" id="PR00019">
    <property type="entry name" value="LEURICHRPT"/>
</dbReference>
<keyword evidence="6" id="KW-0723">Serine/threonine-protein kinase</keyword>
<dbReference type="PROSITE" id="PS51450">
    <property type="entry name" value="LRR"/>
    <property type="match status" value="1"/>
</dbReference>
<dbReference type="Pfam" id="PF08263">
    <property type="entry name" value="LRRNT_2"/>
    <property type="match status" value="1"/>
</dbReference>
<dbReference type="GO" id="GO:0004674">
    <property type="term" value="F:protein serine/threonine kinase activity"/>
    <property type="evidence" value="ECO:0007669"/>
    <property type="project" value="UniProtKB-KW"/>
</dbReference>
<accession>A0A3L6QF79</accession>
<evidence type="ECO:0000256" key="3">
    <source>
        <dbReference type="ARBA" id="ARBA00004479"/>
    </source>
</evidence>
<dbReference type="SMART" id="SM00369">
    <property type="entry name" value="LRR_TYP"/>
    <property type="match status" value="10"/>
</dbReference>
<comment type="catalytic activity">
    <reaction evidence="21">
        <text>L-seryl-[protein] + ATP = O-phospho-L-seryl-[protein] + ADP + H(+)</text>
        <dbReference type="Rhea" id="RHEA:17989"/>
        <dbReference type="Rhea" id="RHEA-COMP:9863"/>
        <dbReference type="Rhea" id="RHEA-COMP:11604"/>
        <dbReference type="ChEBI" id="CHEBI:15378"/>
        <dbReference type="ChEBI" id="CHEBI:29999"/>
        <dbReference type="ChEBI" id="CHEBI:30616"/>
        <dbReference type="ChEBI" id="CHEBI:83421"/>
        <dbReference type="ChEBI" id="CHEBI:456216"/>
        <dbReference type="EC" id="2.7.11.1"/>
    </reaction>
</comment>
<dbReference type="PROSITE" id="PS50011">
    <property type="entry name" value="PROTEIN_KINASE_DOM"/>
    <property type="match status" value="1"/>
</dbReference>
<evidence type="ECO:0000313" key="29">
    <source>
        <dbReference type="Proteomes" id="UP000275267"/>
    </source>
</evidence>
<evidence type="ECO:0000256" key="17">
    <source>
        <dbReference type="ARBA" id="ARBA00023136"/>
    </source>
</evidence>
<dbReference type="FunFam" id="3.80.10.10:FF:000288">
    <property type="entry name" value="LRR receptor-like serine/threonine-protein kinase EFR"/>
    <property type="match status" value="1"/>
</dbReference>
<dbReference type="InterPro" id="IPR032675">
    <property type="entry name" value="LRR_dom_sf"/>
</dbReference>
<dbReference type="PROSITE" id="PS00107">
    <property type="entry name" value="PROTEIN_KINASE_ATP"/>
    <property type="match status" value="1"/>
</dbReference>
<dbReference type="GO" id="GO:0005789">
    <property type="term" value="C:endoplasmic reticulum membrane"/>
    <property type="evidence" value="ECO:0007669"/>
    <property type="project" value="UniProtKB-SubCell"/>
</dbReference>
<evidence type="ECO:0000256" key="24">
    <source>
        <dbReference type="ARBA" id="ARBA00072040"/>
    </source>
</evidence>
<keyword evidence="10 26" id="KW-0812">Transmembrane</keyword>
<gene>
    <name evidence="28" type="ORF">C2845_PM12G20490</name>
</gene>
<dbReference type="SUPFAM" id="SSF56112">
    <property type="entry name" value="Protein kinase-like (PK-like)"/>
    <property type="match status" value="1"/>
</dbReference>
<dbReference type="Gene3D" id="3.30.200.20">
    <property type="entry name" value="Phosphorylase Kinase, domain 1"/>
    <property type="match status" value="1"/>
</dbReference>
<proteinExistence type="predicted"/>
<dbReference type="InterPro" id="IPR013210">
    <property type="entry name" value="LRR_N_plant-typ"/>
</dbReference>
<comment type="function">
    <text evidence="22">Receptor kinase that detects X.oryzae pv. oryzae protein Ax21 to promote innate immunity. Following X.oryzae pv. oryzae protein Ax21 detection, undergoes cleavage, releasing the processed protein kinase Xa21 chain.</text>
</comment>
<dbReference type="EC" id="2.7.11.1" evidence="4"/>
<keyword evidence="17 26" id="KW-0472">Membrane</keyword>
<dbReference type="InterPro" id="IPR001611">
    <property type="entry name" value="Leu-rich_rpt"/>
</dbReference>
<dbReference type="InterPro" id="IPR051809">
    <property type="entry name" value="Plant_receptor-like_S/T_kinase"/>
</dbReference>
<evidence type="ECO:0000256" key="23">
    <source>
        <dbReference type="ARBA" id="ARBA00056628"/>
    </source>
</evidence>
<evidence type="ECO:0000256" key="1">
    <source>
        <dbReference type="ARBA" id="ARBA00004162"/>
    </source>
</evidence>
<feature type="binding site" evidence="25">
    <location>
        <position position="709"/>
    </location>
    <ligand>
        <name>ATP</name>
        <dbReference type="ChEBI" id="CHEBI:30616"/>
    </ligand>
</feature>
<feature type="domain" description="Protein kinase" evidence="27">
    <location>
        <begin position="680"/>
        <end position="981"/>
    </location>
</feature>
<evidence type="ECO:0000256" key="13">
    <source>
        <dbReference type="ARBA" id="ARBA00022741"/>
    </source>
</evidence>
<evidence type="ECO:0000256" key="14">
    <source>
        <dbReference type="ARBA" id="ARBA00022777"/>
    </source>
</evidence>
<evidence type="ECO:0000256" key="25">
    <source>
        <dbReference type="PROSITE-ProRule" id="PRU10141"/>
    </source>
</evidence>
<evidence type="ECO:0000256" key="11">
    <source>
        <dbReference type="ARBA" id="ARBA00022729"/>
    </source>
</evidence>
<keyword evidence="12" id="KW-0677">Repeat</keyword>
<evidence type="ECO:0000256" key="26">
    <source>
        <dbReference type="SAM" id="Phobius"/>
    </source>
</evidence>
<evidence type="ECO:0000256" key="10">
    <source>
        <dbReference type="ARBA" id="ARBA00022692"/>
    </source>
</evidence>
<dbReference type="InterPro" id="IPR011009">
    <property type="entry name" value="Kinase-like_dom_sf"/>
</dbReference>
<dbReference type="Gene3D" id="3.80.10.10">
    <property type="entry name" value="Ribonuclease Inhibitor"/>
    <property type="match status" value="3"/>
</dbReference>
<keyword evidence="15 25" id="KW-0067">ATP-binding</keyword>
<comment type="function">
    <text evidence="23">The processed protein kinase Xa21 chain released by protein cleavage after X.oryzae pv. oryzae protein Ax21 detection translocates into the nucleus where it can bind and regulate WRKY62, a transcription factor. Confers resistance to the bacterial pathogen X.oryzae pv. oryzae (Xoo).</text>
</comment>
<dbReference type="GO" id="GO:0005886">
    <property type="term" value="C:plasma membrane"/>
    <property type="evidence" value="ECO:0007669"/>
    <property type="project" value="UniProtKB-SubCell"/>
</dbReference>
<keyword evidence="19" id="KW-0325">Glycoprotein</keyword>
<evidence type="ECO:0000256" key="15">
    <source>
        <dbReference type="ARBA" id="ARBA00022840"/>
    </source>
</evidence>
<sequence>MPQSLCVYILQVAVKCLMCRSKQLAKVAMPMLILLPLLLLCYGVGNVHCSTVHDDSRDLQALLDFRKGVSDPSGALNNWTINTHFCRWTGITCTLKRRPLRVLSLTLTGKSLSGQISSSLGNLTFLGYLDLSNNNFVGPLPDALTNCSNLTTIDLSSNLLVGSIPPKLGLLSNLQYLNLKSNQLNGNIPGELGQLVNLQNLLLAENNLSGEIPHAIFNLSSLQYLYLHANSLGKALPSNIGELLPNLIELTLENNMFEGPIPASLGNNAHGLQVIDLSWNNFTGKIPTSFGNLSNLTFLSLQKNNLVARDDQDWEFLNTLSNCKSLTALSLSFNKLQGSIPLSIGNLSTSLQHLLLGGNSLSGQVPQSIGKLSGLIILGLEDNYLSGTIEGSIENLKNLKVLLLQSNKFTGQIPSSISNLTQLIHLYLNENEFEGSIPTSLGNLRQLQYLDLSYNNLQGYIPTNFANLQQLIELYLSHNALRGDITPISTFGHLNTLDISSNELTGPIPDSLGKCLDLVSLQMDQNFLTGSIPTAFGNLKTLRMLNLSHNNLSGSIPQSLNVLESLINLDLSYNHLRGQVPKNGVFENATAVSLEGNWGLCGGGIDLHMPSCSAFSKKAQIGYYLIRVLIPIFGFMSLILLVYFLLLVKKMPRRSSSLTSFGENFLKVSYNDLAQATCNFTESTLIGRGSYGSVYRGKLKEAKVEVAVKVFDLEMGGAERSFLKECEALRSIQHRNLLSIVTACSTVDNTGRVFKALVYEFMANGNLDKWLHPKGDGKAHEPLSLTQRISIAVNIADALDYLHHDCGRTTIHCDLKPSNILLDDDMNALLGDFGIASFYQDSLSGPAGLISSSVGVKGTIGYIAPEYAGGGRHASPSDDVYGFGIILLEMMTGRRPTDPTFKDGVSIVNFVDASFPHEIFHVIDAHLTEECKNFAEAKTASESAVHQCLVSVLEVALSCTKPIPSERMNMKEIASRMHVIQTSYTSKGKQSRL</sequence>
<evidence type="ECO:0000256" key="16">
    <source>
        <dbReference type="ARBA" id="ARBA00022989"/>
    </source>
</evidence>
<keyword evidence="11" id="KW-0732">Signal</keyword>
<dbReference type="Pfam" id="PF13855">
    <property type="entry name" value="LRR_8"/>
    <property type="match status" value="2"/>
</dbReference>
<reference evidence="29" key="1">
    <citation type="journal article" date="2019" name="Nat. Commun.">
        <title>The genome of broomcorn millet.</title>
        <authorList>
            <person name="Zou C."/>
            <person name="Miki D."/>
            <person name="Li D."/>
            <person name="Tang Q."/>
            <person name="Xiao L."/>
            <person name="Rajput S."/>
            <person name="Deng P."/>
            <person name="Jia W."/>
            <person name="Huang R."/>
            <person name="Zhang M."/>
            <person name="Sun Y."/>
            <person name="Hu J."/>
            <person name="Fu X."/>
            <person name="Schnable P.S."/>
            <person name="Li F."/>
            <person name="Zhang H."/>
            <person name="Feng B."/>
            <person name="Zhu X."/>
            <person name="Liu R."/>
            <person name="Schnable J.C."/>
            <person name="Zhu J.-K."/>
            <person name="Zhang H."/>
        </authorList>
    </citation>
    <scope>NUCLEOTIDE SEQUENCE [LARGE SCALE GENOMIC DNA]</scope>
</reference>
<dbReference type="SUPFAM" id="SSF52058">
    <property type="entry name" value="L domain-like"/>
    <property type="match status" value="2"/>
</dbReference>
<dbReference type="GO" id="GO:0005524">
    <property type="term" value="F:ATP binding"/>
    <property type="evidence" value="ECO:0007669"/>
    <property type="project" value="UniProtKB-UniRule"/>
</dbReference>
<dbReference type="InterPro" id="IPR017441">
    <property type="entry name" value="Protein_kinase_ATP_BS"/>
</dbReference>
<keyword evidence="14" id="KW-0418">Kinase</keyword>
<comment type="catalytic activity">
    <reaction evidence="20">
        <text>L-threonyl-[protein] + ATP = O-phospho-L-threonyl-[protein] + ADP + H(+)</text>
        <dbReference type="Rhea" id="RHEA:46608"/>
        <dbReference type="Rhea" id="RHEA-COMP:11060"/>
        <dbReference type="Rhea" id="RHEA-COMP:11605"/>
        <dbReference type="ChEBI" id="CHEBI:15378"/>
        <dbReference type="ChEBI" id="CHEBI:30013"/>
        <dbReference type="ChEBI" id="CHEBI:30616"/>
        <dbReference type="ChEBI" id="CHEBI:61977"/>
        <dbReference type="ChEBI" id="CHEBI:456216"/>
        <dbReference type="EC" id="2.7.11.1"/>
    </reaction>
</comment>
<dbReference type="FunFam" id="3.80.10.10:FF:000095">
    <property type="entry name" value="LRR receptor-like serine/threonine-protein kinase GSO1"/>
    <property type="match status" value="1"/>
</dbReference>
<evidence type="ECO:0000313" key="28">
    <source>
        <dbReference type="EMBL" id="RLM78949.1"/>
    </source>
</evidence>
<dbReference type="Pfam" id="PF00069">
    <property type="entry name" value="Pkinase"/>
    <property type="match status" value="1"/>
</dbReference>
<evidence type="ECO:0000256" key="22">
    <source>
        <dbReference type="ARBA" id="ARBA00054320"/>
    </source>
</evidence>
<dbReference type="OrthoDB" id="676979at2759"/>
<dbReference type="PANTHER" id="PTHR27008:SF468">
    <property type="entry name" value="OS02G0615500 PROTEIN"/>
    <property type="match status" value="1"/>
</dbReference>
<comment type="caution">
    <text evidence="28">The sequence shown here is derived from an EMBL/GenBank/DDBJ whole genome shotgun (WGS) entry which is preliminary data.</text>
</comment>
<dbReference type="InterPro" id="IPR000719">
    <property type="entry name" value="Prot_kinase_dom"/>
</dbReference>
<keyword evidence="29" id="KW-1185">Reference proteome</keyword>
<dbReference type="FunFam" id="1.10.510.10:FF:000358">
    <property type="entry name" value="Putative leucine-rich repeat receptor-like serine/threonine-protein kinase"/>
    <property type="match status" value="1"/>
</dbReference>
<keyword evidence="5" id="KW-1003">Cell membrane</keyword>
<evidence type="ECO:0000256" key="20">
    <source>
        <dbReference type="ARBA" id="ARBA00047899"/>
    </source>
</evidence>
<evidence type="ECO:0000256" key="9">
    <source>
        <dbReference type="ARBA" id="ARBA00022679"/>
    </source>
</evidence>
<evidence type="ECO:0000256" key="12">
    <source>
        <dbReference type="ARBA" id="ARBA00022737"/>
    </source>
</evidence>
<evidence type="ECO:0000256" key="6">
    <source>
        <dbReference type="ARBA" id="ARBA00022527"/>
    </source>
</evidence>
<dbReference type="SMART" id="SM00220">
    <property type="entry name" value="S_TKc"/>
    <property type="match status" value="1"/>
</dbReference>
<dbReference type="FunFam" id="3.30.200.20:FF:000432">
    <property type="entry name" value="LRR receptor-like serine/threonine-protein kinase EFR"/>
    <property type="match status" value="1"/>
</dbReference>
<evidence type="ECO:0000256" key="21">
    <source>
        <dbReference type="ARBA" id="ARBA00048679"/>
    </source>
</evidence>
<keyword evidence="13 25" id="KW-0547">Nucleotide-binding</keyword>
<keyword evidence="7" id="KW-0597">Phosphoprotein</keyword>